<evidence type="ECO:0000256" key="1">
    <source>
        <dbReference type="SAM" id="MobiDB-lite"/>
    </source>
</evidence>
<feature type="compositionally biased region" description="Polar residues" evidence="1">
    <location>
        <begin position="471"/>
        <end position="490"/>
    </location>
</feature>
<evidence type="ECO:0000313" key="2">
    <source>
        <dbReference type="EMBL" id="KAK4090853.1"/>
    </source>
</evidence>
<feature type="compositionally biased region" description="Low complexity" evidence="1">
    <location>
        <begin position="672"/>
        <end position="682"/>
    </location>
</feature>
<gene>
    <name evidence="2" type="ORF">Purlil1_4989</name>
</gene>
<feature type="region of interest" description="Disordered" evidence="1">
    <location>
        <begin position="121"/>
        <end position="149"/>
    </location>
</feature>
<proteinExistence type="predicted"/>
<feature type="region of interest" description="Disordered" evidence="1">
    <location>
        <begin position="406"/>
        <end position="550"/>
    </location>
</feature>
<accession>A0ABR0C389</accession>
<dbReference type="EMBL" id="JAWRVI010000014">
    <property type="protein sequence ID" value="KAK4090853.1"/>
    <property type="molecule type" value="Genomic_DNA"/>
</dbReference>
<feature type="compositionally biased region" description="Polar residues" evidence="1">
    <location>
        <begin position="223"/>
        <end position="233"/>
    </location>
</feature>
<feature type="compositionally biased region" description="Low complexity" evidence="1">
    <location>
        <begin position="517"/>
        <end position="534"/>
    </location>
</feature>
<reference evidence="2 3" key="1">
    <citation type="journal article" date="2024" name="Microbiol. Resour. Announc.">
        <title>Genome annotations for the ascomycete fungi Trichoderma harzianum, Trichoderma aggressivum, and Purpureocillium lilacinum.</title>
        <authorList>
            <person name="Beijen E.P.W."/>
            <person name="Ohm R.A."/>
        </authorList>
    </citation>
    <scope>NUCLEOTIDE SEQUENCE [LARGE SCALE GENOMIC DNA]</scope>
    <source>
        <strain evidence="2 3">CBS 150709</strain>
    </source>
</reference>
<sequence length="893" mass="98014">MHEQEISTSTSFCVSIRNTADRQLQKVDARMQGSCDFDNGRDAEPQPRARELAPSFVCSYMAAATAPDQDQPSASPVTTLAAPGPKFTIHWRLSRSIQSSDLRSQPQSDCQHGWSDLSAAASSPVKSDSFTVSSGAAPGRARAFSPVSQPAGQRNYVNAVSHFSPESHTLAHRRLAPTALERGIAGAVSSGTVGTGHKHWRETGRPEPDSCTPPPAHKPGKRTTAQSGSSTTARWHTRLQHTTKRPPPLVACLSSLLGLPPPCGLFALLPSTAECPSPVWSEAPGGSQRPSPVASAAAQAQIYTSTHAHTSLSPSFLPTLWLLPINKLSPTRSLTSWKHVGVDVGSVFAQRHLSESAGHECPAPSTAQTPQARLARDLAHDFLCGRGNTISTNRSCLQKQESFLTPTLPTTYRGDGPSPHPHASLPRRDTTTSTEQTSRSKSARPTTLATEALPTSPRTPHGSSRRPDVDATSQDQSRTMNYPSPRTPGSTPIHEWEYSRMSSATPTPSPRPNWFESATPRRPATRAAHSRSSSYSQHGNFTPRTHMESPRYNSYGDYCTVDVSAKHFSSSRRPPGPFQYSPRRDRRHSYTYVRASTPYGESDEGEIIEAMGHTYVLPAQSRSKSRHYKHHNIYDHDGVWYTNYDDYLQNGAYYADPAYARAAHYESPRPQPQAQARPPTSHSHARRSSASVPQRPATTRPSNTPRAKPPATPKATEADARRHKIPTGYSLKNWDPAEEPILLLGSVFDANSLGKWIYDWTVYHEGPSTPIADMAGDLWLILIQLSVHIKEAEEKVGLVRSAENREIVSEFIDGGDRLMEKLRSLLKACEAPMLRAARKKQASLGKNSGVEFVETLFGRDRELAKTEKFMQSVRLFNLRFEANATEILARPTA</sequence>
<evidence type="ECO:0008006" key="4">
    <source>
        <dbReference type="Google" id="ProtNLM"/>
    </source>
</evidence>
<comment type="caution">
    <text evidence="2">The sequence shown here is derived from an EMBL/GenBank/DDBJ whole genome shotgun (WGS) entry which is preliminary data.</text>
</comment>
<name>A0ABR0C389_PURLI</name>
<dbReference type="Proteomes" id="UP001287286">
    <property type="component" value="Unassembled WGS sequence"/>
</dbReference>
<feature type="compositionally biased region" description="Polar residues" evidence="1">
    <location>
        <begin position="121"/>
        <end position="134"/>
    </location>
</feature>
<feature type="region of interest" description="Disordered" evidence="1">
    <location>
        <begin position="664"/>
        <end position="731"/>
    </location>
</feature>
<feature type="compositionally biased region" description="Polar residues" evidence="1">
    <location>
        <begin position="431"/>
        <end position="449"/>
    </location>
</feature>
<keyword evidence="3" id="KW-1185">Reference proteome</keyword>
<feature type="region of interest" description="Disordered" evidence="1">
    <location>
        <begin position="188"/>
        <end position="233"/>
    </location>
</feature>
<organism evidence="2 3">
    <name type="scientific">Purpureocillium lilacinum</name>
    <name type="common">Paecilomyces lilacinus</name>
    <dbReference type="NCBI Taxonomy" id="33203"/>
    <lineage>
        <taxon>Eukaryota</taxon>
        <taxon>Fungi</taxon>
        <taxon>Dikarya</taxon>
        <taxon>Ascomycota</taxon>
        <taxon>Pezizomycotina</taxon>
        <taxon>Sordariomycetes</taxon>
        <taxon>Hypocreomycetidae</taxon>
        <taxon>Hypocreales</taxon>
        <taxon>Ophiocordycipitaceae</taxon>
        <taxon>Purpureocillium</taxon>
    </lineage>
</organism>
<evidence type="ECO:0000313" key="3">
    <source>
        <dbReference type="Proteomes" id="UP001287286"/>
    </source>
</evidence>
<protein>
    <recommendedName>
        <fullName evidence="4">Vegetative cell wall protein gp1</fullName>
    </recommendedName>
</protein>